<evidence type="ECO:0000256" key="2">
    <source>
        <dbReference type="SAM" id="Phobius"/>
    </source>
</evidence>
<feature type="transmembrane region" description="Helical" evidence="2">
    <location>
        <begin position="262"/>
        <end position="289"/>
    </location>
</feature>
<proteinExistence type="predicted"/>
<name>E3LS30_CAERE</name>
<sequence length="457" mass="52369">MKDRNAREKGWSHQFFISFSSSFHYKCSFASYSIRKLAKPKQQLSHIFDYFRMRSRLILLLVLLSATHCFANQFWLSVEVEQIDWTDGCLTTALCSHPRFQLIKDLLPVNEKVTMNWPIVEHFDKESHRPFVSYWPSGRTEDISMSAQVVGTDRTYGFPRICDQSPSIRIFPEEHKKIVADLEKEKPTGKPPMDSLKIKVKGKCFNATMTVVKHTERCPWCPDPKEITIIGQEPGSEATGLRAGSAAWLFGSSSSLISDDRIVHIGVLVLAIVAVLASTAFAVILVMYLRNKRLVKETLKKPRFHPYISVKGHEIAEDNNRYNKLKELINFILRNSRYDLPWEQQQRPLTYWMTSSNKSSESTMTSPLDSASSLHGSGSHQNPNMFNSHHHQNPHPEMYHSTYTRDGYQTYRPPPPSVHPPIFPPQTQLFHPPTYSTQRHVTSPNSSRHDDSGLESV</sequence>
<keyword evidence="5" id="KW-1185">Reference proteome</keyword>
<dbReference type="InterPro" id="IPR057569">
    <property type="entry name" value="C2_nem"/>
</dbReference>
<protein>
    <recommendedName>
        <fullName evidence="3">C2 domain-containing protein</fullName>
    </recommendedName>
</protein>
<evidence type="ECO:0000256" key="1">
    <source>
        <dbReference type="SAM" id="MobiDB-lite"/>
    </source>
</evidence>
<accession>E3LS30</accession>
<feature type="transmembrane region" description="Helical" evidence="2">
    <location>
        <begin position="57"/>
        <end position="76"/>
    </location>
</feature>
<feature type="domain" description="C2" evidence="3">
    <location>
        <begin position="73"/>
        <end position="217"/>
    </location>
</feature>
<dbReference type="PANTHER" id="PTHR38626:SF3">
    <property type="entry name" value="PROTEIN CBG09935"/>
    <property type="match status" value="1"/>
</dbReference>
<keyword evidence="2" id="KW-0472">Membrane</keyword>
<reference evidence="4" key="1">
    <citation type="submission" date="2007-07" db="EMBL/GenBank/DDBJ databases">
        <title>PCAP assembly of the Caenorhabditis remanei genome.</title>
        <authorList>
            <consortium name="The Caenorhabditis remanei Sequencing Consortium"/>
            <person name="Wilson R.K."/>
        </authorList>
    </citation>
    <scope>NUCLEOTIDE SEQUENCE [LARGE SCALE GENOMIC DNA]</scope>
    <source>
        <strain evidence="4">PB4641</strain>
    </source>
</reference>
<evidence type="ECO:0000313" key="4">
    <source>
        <dbReference type="EMBL" id="EFP09288.1"/>
    </source>
</evidence>
<dbReference type="OMA" id="CTIPQTH"/>
<organism evidence="5">
    <name type="scientific">Caenorhabditis remanei</name>
    <name type="common">Caenorhabditis vulgaris</name>
    <dbReference type="NCBI Taxonomy" id="31234"/>
    <lineage>
        <taxon>Eukaryota</taxon>
        <taxon>Metazoa</taxon>
        <taxon>Ecdysozoa</taxon>
        <taxon>Nematoda</taxon>
        <taxon>Chromadorea</taxon>
        <taxon>Rhabditida</taxon>
        <taxon>Rhabditina</taxon>
        <taxon>Rhabditomorpha</taxon>
        <taxon>Rhabditoidea</taxon>
        <taxon>Rhabditidae</taxon>
        <taxon>Peloderinae</taxon>
        <taxon>Caenorhabditis</taxon>
    </lineage>
</organism>
<feature type="compositionally biased region" description="Pro residues" evidence="1">
    <location>
        <begin position="412"/>
        <end position="424"/>
    </location>
</feature>
<dbReference type="OrthoDB" id="5862752at2759"/>
<dbReference type="InParanoid" id="E3LS30"/>
<feature type="region of interest" description="Disordered" evidence="1">
    <location>
        <begin position="360"/>
        <end position="457"/>
    </location>
</feature>
<dbReference type="EMBL" id="DS268414">
    <property type="protein sequence ID" value="EFP09288.1"/>
    <property type="molecule type" value="Genomic_DNA"/>
</dbReference>
<feature type="compositionally biased region" description="Polar residues" evidence="1">
    <location>
        <begin position="367"/>
        <end position="387"/>
    </location>
</feature>
<dbReference type="Pfam" id="PF25330">
    <property type="entry name" value="C2_nem"/>
    <property type="match status" value="1"/>
</dbReference>
<dbReference type="Proteomes" id="UP000008281">
    <property type="component" value="Unassembled WGS sequence"/>
</dbReference>
<feature type="compositionally biased region" description="Polar residues" evidence="1">
    <location>
        <begin position="426"/>
        <end position="446"/>
    </location>
</feature>
<dbReference type="AlphaFoldDB" id="E3LS30"/>
<dbReference type="HOGENOM" id="CLU_687430_0_0_1"/>
<dbReference type="eggNOG" id="ENOG502SP4A">
    <property type="taxonomic scope" value="Eukaryota"/>
</dbReference>
<keyword evidence="2" id="KW-1133">Transmembrane helix</keyword>
<keyword evidence="2" id="KW-0812">Transmembrane</keyword>
<dbReference type="PANTHER" id="PTHR38626">
    <property type="entry name" value="SKN-1 DEPENDENT ZYGOTIC TRANSCRIPT-RELATED"/>
    <property type="match status" value="1"/>
</dbReference>
<evidence type="ECO:0000313" key="5">
    <source>
        <dbReference type="Proteomes" id="UP000008281"/>
    </source>
</evidence>
<dbReference type="FunCoup" id="E3LS30">
    <property type="interactions" value="255"/>
</dbReference>
<gene>
    <name evidence="4" type="ORF">CRE_25236</name>
</gene>
<evidence type="ECO:0000259" key="3">
    <source>
        <dbReference type="Pfam" id="PF25330"/>
    </source>
</evidence>
<feature type="compositionally biased region" description="Basic and acidic residues" evidence="1">
    <location>
        <begin position="447"/>
        <end position="457"/>
    </location>
</feature>
<dbReference type="InterPro" id="IPR040426">
    <property type="entry name" value="C05B5.4-like"/>
</dbReference>